<dbReference type="InterPro" id="IPR000277">
    <property type="entry name" value="Cys/Met-Metab_PyrdxlP-dep_enz"/>
</dbReference>
<dbReference type="Gene3D" id="3.90.1150.10">
    <property type="entry name" value="Aspartate Aminotransferase, domain 1"/>
    <property type="match status" value="1"/>
</dbReference>
<comment type="caution">
    <text evidence="6">The sequence shown here is derived from an EMBL/GenBank/DDBJ whole genome shotgun (WGS) entry which is preliminary data.</text>
</comment>
<evidence type="ECO:0000313" key="7">
    <source>
        <dbReference type="Proteomes" id="UP000033818"/>
    </source>
</evidence>
<keyword evidence="3" id="KW-0808">Transferase</keyword>
<dbReference type="GO" id="GO:0030170">
    <property type="term" value="F:pyridoxal phosphate binding"/>
    <property type="evidence" value="ECO:0007669"/>
    <property type="project" value="InterPro"/>
</dbReference>
<comment type="similarity">
    <text evidence="2 5">Belongs to the trans-sulfuration enzymes family.</text>
</comment>
<sequence>FSGLLSFELKGTFEQAKKFIESLSLCRHVANLGDSKTLAIHPASTTHEQLGIEGRKQAKIPETMIRMSIGLENAADIIEDVKSALSKI</sequence>
<name>A0A0G1Q2H6_9BACT</name>
<dbReference type="PANTHER" id="PTHR43797:SF2">
    <property type="entry name" value="HOMOCYSTEINE_CYSTEINE SYNTHASE"/>
    <property type="match status" value="1"/>
</dbReference>
<gene>
    <name evidence="6" type="ORF">UX53_C0019G0011</name>
</gene>
<dbReference type="InterPro" id="IPR015422">
    <property type="entry name" value="PyrdxlP-dep_Trfase_small"/>
</dbReference>
<dbReference type="InterPro" id="IPR006235">
    <property type="entry name" value="OAc-hSer/O-AcSer_sulfhydrylase"/>
</dbReference>
<dbReference type="GO" id="GO:0019346">
    <property type="term" value="P:transsulfuration"/>
    <property type="evidence" value="ECO:0007669"/>
    <property type="project" value="InterPro"/>
</dbReference>
<proteinExistence type="inferred from homology"/>
<evidence type="ECO:0000256" key="1">
    <source>
        <dbReference type="ARBA" id="ARBA00001933"/>
    </source>
</evidence>
<feature type="non-terminal residue" evidence="6">
    <location>
        <position position="1"/>
    </location>
</feature>
<evidence type="ECO:0000256" key="4">
    <source>
        <dbReference type="ARBA" id="ARBA00022898"/>
    </source>
</evidence>
<dbReference type="GO" id="GO:0071269">
    <property type="term" value="P:L-homocysteine biosynthetic process"/>
    <property type="evidence" value="ECO:0007669"/>
    <property type="project" value="TreeGrafter"/>
</dbReference>
<reference evidence="6 7" key="1">
    <citation type="journal article" date="2015" name="Nature">
        <title>rRNA introns, odd ribosomes, and small enigmatic genomes across a large radiation of phyla.</title>
        <authorList>
            <person name="Brown C.T."/>
            <person name="Hug L.A."/>
            <person name="Thomas B.C."/>
            <person name="Sharon I."/>
            <person name="Castelle C.J."/>
            <person name="Singh A."/>
            <person name="Wilkins M.J."/>
            <person name="Williams K.H."/>
            <person name="Banfield J.F."/>
        </authorList>
    </citation>
    <scope>NUCLEOTIDE SEQUENCE [LARGE SCALE GENOMIC DNA]</scope>
</reference>
<dbReference type="GO" id="GO:0016787">
    <property type="term" value="F:hydrolase activity"/>
    <property type="evidence" value="ECO:0007669"/>
    <property type="project" value="UniProtKB-KW"/>
</dbReference>
<dbReference type="AlphaFoldDB" id="A0A0G1Q2H6"/>
<dbReference type="SUPFAM" id="SSF53383">
    <property type="entry name" value="PLP-dependent transferases"/>
    <property type="match status" value="1"/>
</dbReference>
<protein>
    <submittedName>
        <fullName evidence="6">O-acetylhomoserine sulfhydrolase</fullName>
    </submittedName>
</protein>
<comment type="cofactor">
    <cofactor evidence="1 5">
        <name>pyridoxal 5'-phosphate</name>
        <dbReference type="ChEBI" id="CHEBI:597326"/>
    </cofactor>
</comment>
<dbReference type="PANTHER" id="PTHR43797">
    <property type="entry name" value="HOMOCYSTEINE/CYSTEINE SYNTHASE"/>
    <property type="match status" value="1"/>
</dbReference>
<keyword evidence="4 5" id="KW-0663">Pyridoxal phosphate</keyword>
<evidence type="ECO:0000256" key="3">
    <source>
        <dbReference type="ARBA" id="ARBA00022679"/>
    </source>
</evidence>
<evidence type="ECO:0000313" key="6">
    <source>
        <dbReference type="EMBL" id="KKU38967.1"/>
    </source>
</evidence>
<dbReference type="GO" id="GO:0006535">
    <property type="term" value="P:cysteine biosynthetic process from serine"/>
    <property type="evidence" value="ECO:0007669"/>
    <property type="project" value="TreeGrafter"/>
</dbReference>
<dbReference type="GO" id="GO:0004124">
    <property type="term" value="F:cysteine synthase activity"/>
    <property type="evidence" value="ECO:0007669"/>
    <property type="project" value="TreeGrafter"/>
</dbReference>
<dbReference type="PATRIC" id="fig|1618618.3.peg.451"/>
<evidence type="ECO:0000256" key="2">
    <source>
        <dbReference type="ARBA" id="ARBA00009077"/>
    </source>
</evidence>
<dbReference type="GO" id="GO:0003961">
    <property type="term" value="F:O-acetylhomoserine aminocarboxypropyltransferase activity"/>
    <property type="evidence" value="ECO:0007669"/>
    <property type="project" value="TreeGrafter"/>
</dbReference>
<dbReference type="Pfam" id="PF01053">
    <property type="entry name" value="Cys_Met_Meta_PP"/>
    <property type="match status" value="1"/>
</dbReference>
<accession>A0A0G1Q2H6</accession>
<keyword evidence="6" id="KW-0378">Hydrolase</keyword>
<dbReference type="InterPro" id="IPR015424">
    <property type="entry name" value="PyrdxlP-dep_Trfase"/>
</dbReference>
<dbReference type="EMBL" id="LCMO01000019">
    <property type="protein sequence ID" value="KKU38967.1"/>
    <property type="molecule type" value="Genomic_DNA"/>
</dbReference>
<organism evidence="6 7">
    <name type="scientific">Candidatus Azambacteria bacterium GW2011_GWB2_46_37</name>
    <dbReference type="NCBI Taxonomy" id="1618618"/>
    <lineage>
        <taxon>Bacteria</taxon>
        <taxon>Candidatus Azamiibacteriota</taxon>
    </lineage>
</organism>
<evidence type="ECO:0000256" key="5">
    <source>
        <dbReference type="RuleBase" id="RU362118"/>
    </source>
</evidence>
<dbReference type="Proteomes" id="UP000033818">
    <property type="component" value="Unassembled WGS sequence"/>
</dbReference>
<dbReference type="GO" id="GO:0005737">
    <property type="term" value="C:cytoplasm"/>
    <property type="evidence" value="ECO:0007669"/>
    <property type="project" value="TreeGrafter"/>
</dbReference>